<keyword evidence="2" id="KW-1185">Reference proteome</keyword>
<proteinExistence type="predicted"/>
<dbReference type="AlphaFoldDB" id="A0A4P5P554"/>
<reference evidence="2" key="1">
    <citation type="submission" date="2017-01" db="EMBL/GenBank/DDBJ databases">
        <title>Komagataeibacter sp. MSKU9 whole genome sequencing project.</title>
        <authorList>
            <person name="Matsutani M."/>
            <person name="Naloka K."/>
            <person name="Theeragool G."/>
            <person name="Yakushi T."/>
            <person name="Matsushita K."/>
        </authorList>
    </citation>
    <scope>NUCLEOTIDE SEQUENCE [LARGE SCALE GENOMIC DNA]</scope>
    <source>
        <strain evidence="2">MSKU9</strain>
    </source>
</reference>
<dbReference type="EMBL" id="BDLU01000081">
    <property type="protein sequence ID" value="GCE85256.1"/>
    <property type="molecule type" value="Genomic_DNA"/>
</dbReference>
<sequence>MTVAQNRPAHEIMDTDVMMVAFLCAYGCRASGNGPAITLADASRRALWMMPPSECASVTSSMA</sequence>
<evidence type="ECO:0000313" key="2">
    <source>
        <dbReference type="Proteomes" id="UP000315095"/>
    </source>
</evidence>
<dbReference type="Proteomes" id="UP000315095">
    <property type="component" value="Unassembled WGS sequence"/>
</dbReference>
<organism evidence="1 2">
    <name type="scientific">Komagataeibacter diospyri</name>
    <dbReference type="NCBI Taxonomy" id="1932662"/>
    <lineage>
        <taxon>Bacteria</taxon>
        <taxon>Pseudomonadati</taxon>
        <taxon>Pseudomonadota</taxon>
        <taxon>Alphaproteobacteria</taxon>
        <taxon>Acetobacterales</taxon>
        <taxon>Acetobacteraceae</taxon>
        <taxon>Komagataeibacter</taxon>
    </lineage>
</organism>
<evidence type="ECO:0000313" key="1">
    <source>
        <dbReference type="EMBL" id="GCE85256.1"/>
    </source>
</evidence>
<accession>A0A4P5P554</accession>
<name>A0A4P5P554_9PROT</name>
<gene>
    <name evidence="1" type="ORF">MSKU9_3397</name>
</gene>
<protein>
    <submittedName>
        <fullName evidence="1">Uncharacterized protein</fullName>
    </submittedName>
</protein>
<comment type="caution">
    <text evidence="1">The sequence shown here is derived from an EMBL/GenBank/DDBJ whole genome shotgun (WGS) entry which is preliminary data.</text>
</comment>